<evidence type="ECO:0000256" key="1">
    <source>
        <dbReference type="ARBA" id="ARBA00022448"/>
    </source>
</evidence>
<proteinExistence type="predicted"/>
<dbReference type="InterPro" id="IPR003439">
    <property type="entry name" value="ABC_transporter-like_ATP-bd"/>
</dbReference>
<dbReference type="GO" id="GO:0016887">
    <property type="term" value="F:ATP hydrolysis activity"/>
    <property type="evidence" value="ECO:0007669"/>
    <property type="project" value="InterPro"/>
</dbReference>
<dbReference type="GO" id="GO:0005524">
    <property type="term" value="F:ATP binding"/>
    <property type="evidence" value="ECO:0007669"/>
    <property type="project" value="UniProtKB-KW"/>
</dbReference>
<dbReference type="GO" id="GO:0022857">
    <property type="term" value="F:transmembrane transporter activity"/>
    <property type="evidence" value="ECO:0007669"/>
    <property type="project" value="TreeGrafter"/>
</dbReference>
<accession>A0A660SKB8</accession>
<dbReference type="PANTHER" id="PTHR24220:SF86">
    <property type="entry name" value="ABC TRANSPORTER ABCH.1"/>
    <property type="match status" value="1"/>
</dbReference>
<dbReference type="SMART" id="SM00382">
    <property type="entry name" value="AAA"/>
    <property type="match status" value="1"/>
</dbReference>
<evidence type="ECO:0000256" key="3">
    <source>
        <dbReference type="ARBA" id="ARBA00022840"/>
    </source>
</evidence>
<dbReference type="PROSITE" id="PS00211">
    <property type="entry name" value="ABC_TRANSPORTER_1"/>
    <property type="match status" value="1"/>
</dbReference>
<gene>
    <name evidence="5" type="ORF">DRP53_02045</name>
</gene>
<evidence type="ECO:0000259" key="4">
    <source>
        <dbReference type="PROSITE" id="PS50893"/>
    </source>
</evidence>
<dbReference type="PROSITE" id="PS50893">
    <property type="entry name" value="ABC_TRANSPORTER_2"/>
    <property type="match status" value="1"/>
</dbReference>
<protein>
    <submittedName>
        <fullName evidence="5">Macrolide ABC transporter ATP-binding protein</fullName>
    </submittedName>
</protein>
<dbReference type="Pfam" id="PF00005">
    <property type="entry name" value="ABC_tran"/>
    <property type="match status" value="1"/>
</dbReference>
<keyword evidence="3 5" id="KW-0067">ATP-binding</keyword>
<dbReference type="EMBL" id="QNBE01000012">
    <property type="protein sequence ID" value="RKX71295.1"/>
    <property type="molecule type" value="Genomic_DNA"/>
</dbReference>
<organism evidence="5 6">
    <name type="scientific">candidate division WOR-3 bacterium</name>
    <dbReference type="NCBI Taxonomy" id="2052148"/>
    <lineage>
        <taxon>Bacteria</taxon>
        <taxon>Bacteria division WOR-3</taxon>
    </lineage>
</organism>
<dbReference type="CDD" id="cd03255">
    <property type="entry name" value="ABC_MJ0796_LolCDE_FtsE"/>
    <property type="match status" value="1"/>
</dbReference>
<dbReference type="Gene3D" id="3.40.50.300">
    <property type="entry name" value="P-loop containing nucleotide triphosphate hydrolases"/>
    <property type="match status" value="1"/>
</dbReference>
<dbReference type="InterPro" id="IPR017911">
    <property type="entry name" value="MacB-like_ATP-bd"/>
</dbReference>
<keyword evidence="1" id="KW-0813">Transport</keyword>
<dbReference type="InterPro" id="IPR027417">
    <property type="entry name" value="P-loop_NTPase"/>
</dbReference>
<evidence type="ECO:0000256" key="2">
    <source>
        <dbReference type="ARBA" id="ARBA00022741"/>
    </source>
</evidence>
<dbReference type="GO" id="GO:0098796">
    <property type="term" value="C:membrane protein complex"/>
    <property type="evidence" value="ECO:0007669"/>
    <property type="project" value="UniProtKB-ARBA"/>
</dbReference>
<dbReference type="InterPro" id="IPR015854">
    <property type="entry name" value="ABC_transpr_LolD-like"/>
</dbReference>
<dbReference type="FunFam" id="3.40.50.300:FF:000032">
    <property type="entry name" value="Export ABC transporter ATP-binding protein"/>
    <property type="match status" value="1"/>
</dbReference>
<feature type="domain" description="ABC transporter" evidence="4">
    <location>
        <begin position="5"/>
        <end position="223"/>
    </location>
</feature>
<evidence type="ECO:0000313" key="5">
    <source>
        <dbReference type="EMBL" id="RKX71295.1"/>
    </source>
</evidence>
<keyword evidence="2" id="KW-0547">Nucleotide-binding</keyword>
<dbReference type="PANTHER" id="PTHR24220">
    <property type="entry name" value="IMPORT ATP-BINDING PROTEIN"/>
    <property type="match status" value="1"/>
</dbReference>
<dbReference type="InterPro" id="IPR017871">
    <property type="entry name" value="ABC_transporter-like_CS"/>
</dbReference>
<comment type="caution">
    <text evidence="5">The sequence shown here is derived from an EMBL/GenBank/DDBJ whole genome shotgun (WGS) entry which is preliminary data.</text>
</comment>
<sequence>MTDLIRLEGIRKVYDLGKVKIEALKGIDLRVGAGSFLAIMGPSGSGKSTLMHIIGCLDTPTSGDYYLEGEKVSDLSEAELARIRGRKIGFVFQNFNLLPRLTAVENVELPLIYQGVDRRFRREQALEILGRVGLSDRAFHRPNELSGGESQRVALARALITRPSIILADEPTGNLDTKTGREIMDLFEELWQEGKTVIVVTHDPEVAERCRRVVRLRDGKLEK</sequence>
<reference evidence="5 6" key="1">
    <citation type="submission" date="2018-06" db="EMBL/GenBank/DDBJ databases">
        <title>Extensive metabolic versatility and redundancy in microbially diverse, dynamic hydrothermal sediments.</title>
        <authorList>
            <person name="Dombrowski N."/>
            <person name="Teske A."/>
            <person name="Baker B.J."/>
        </authorList>
    </citation>
    <scope>NUCLEOTIDE SEQUENCE [LARGE SCALE GENOMIC DNA]</scope>
    <source>
        <strain evidence="5">B36_G15</strain>
    </source>
</reference>
<dbReference type="SUPFAM" id="SSF52540">
    <property type="entry name" value="P-loop containing nucleoside triphosphate hydrolases"/>
    <property type="match status" value="1"/>
</dbReference>
<dbReference type="InterPro" id="IPR003593">
    <property type="entry name" value="AAA+_ATPase"/>
</dbReference>
<evidence type="ECO:0000313" key="6">
    <source>
        <dbReference type="Proteomes" id="UP000268469"/>
    </source>
</evidence>
<name>A0A660SKB8_UNCW3</name>
<dbReference type="Proteomes" id="UP000268469">
    <property type="component" value="Unassembled WGS sequence"/>
</dbReference>
<dbReference type="GO" id="GO:0005886">
    <property type="term" value="C:plasma membrane"/>
    <property type="evidence" value="ECO:0007669"/>
    <property type="project" value="TreeGrafter"/>
</dbReference>
<dbReference type="AlphaFoldDB" id="A0A660SKB8"/>